<evidence type="ECO:0000256" key="19">
    <source>
        <dbReference type="ARBA" id="ARBA00023329"/>
    </source>
</evidence>
<evidence type="ECO:0000256" key="2">
    <source>
        <dbReference type="ARBA" id="ARBA00004156"/>
    </source>
</evidence>
<evidence type="ECO:0000256" key="4">
    <source>
        <dbReference type="ARBA" id="ARBA00004227"/>
    </source>
</evidence>
<name>A0A8B9X1Y4_BOSMU</name>
<dbReference type="GO" id="GO:0099003">
    <property type="term" value="P:vesicle-mediated transport in synapse"/>
    <property type="evidence" value="ECO:0007669"/>
    <property type="project" value="Ensembl"/>
</dbReference>
<evidence type="ECO:0000256" key="7">
    <source>
        <dbReference type="ARBA" id="ARBA00004414"/>
    </source>
</evidence>
<reference evidence="26" key="1">
    <citation type="submission" date="2019-05" db="EMBL/GenBank/DDBJ databases">
        <authorList>
            <person name="Zhang S."/>
            <person name="Liu J."/>
        </authorList>
    </citation>
    <scope>NUCLEOTIDE SEQUENCE [LARGE SCALE GENOMIC DNA]</scope>
</reference>
<accession>A0A8B9X1Y4</accession>
<evidence type="ECO:0000256" key="6">
    <source>
        <dbReference type="ARBA" id="ARBA00004333"/>
    </source>
</evidence>
<evidence type="ECO:0000313" key="26">
    <source>
        <dbReference type="Ensembl" id="ENSBGRP00000015997.1"/>
    </source>
</evidence>
<keyword evidence="27" id="KW-1185">Reference proteome</keyword>
<dbReference type="GO" id="GO:0016328">
    <property type="term" value="C:lateral plasma membrane"/>
    <property type="evidence" value="ECO:0007669"/>
    <property type="project" value="Ensembl"/>
</dbReference>
<dbReference type="AlphaFoldDB" id="A0A8B9X1Y4"/>
<evidence type="ECO:0000256" key="20">
    <source>
        <dbReference type="ARBA" id="ARBA00037859"/>
    </source>
</evidence>
<keyword evidence="11 25" id="KW-0812">Transmembrane</keyword>
<proteinExistence type="inferred from homology"/>
<evidence type="ECO:0000256" key="21">
    <source>
        <dbReference type="ARBA" id="ARBA00040239"/>
    </source>
</evidence>
<dbReference type="GO" id="GO:0030425">
    <property type="term" value="C:dendrite"/>
    <property type="evidence" value="ECO:0007669"/>
    <property type="project" value="UniProtKB-SubCell"/>
</dbReference>
<evidence type="ECO:0000256" key="1">
    <source>
        <dbReference type="ARBA" id="ARBA00004146"/>
    </source>
</evidence>
<dbReference type="GO" id="GO:0098978">
    <property type="term" value="C:glutamatergic synapse"/>
    <property type="evidence" value="ECO:0007669"/>
    <property type="project" value="Ensembl"/>
</dbReference>
<gene>
    <name evidence="26" type="primary">NSG1</name>
</gene>
<comment type="function">
    <text evidence="24">Plays a role in the recycling mechanism in neurons of multiple receptors, including AMPAR, APP and L1CAM and acts at the level of early endosomes to promote sorting of receptors toward a recycling pathway. Regulates sorting and recycling of GRIA2 through interaction with GRIP1 and then contributes to the regulation of synaptic transmission and plasticity by affecting the recycling and targeting of AMPA receptors to the synapse. Is required for faithful sorting of L1CAM to axons by facilitating trafficking from somatodendritic early endosome or the recycling endosome. In an other hand, induces apoptosis via the activation of CASP3 in response to DNA damage.</text>
</comment>
<dbReference type="GO" id="GO:0055038">
    <property type="term" value="C:recycling endosome membrane"/>
    <property type="evidence" value="ECO:0007669"/>
    <property type="project" value="UniProtKB-SubCell"/>
</dbReference>
<evidence type="ECO:0000256" key="24">
    <source>
        <dbReference type="ARBA" id="ARBA00045207"/>
    </source>
</evidence>
<evidence type="ECO:0000256" key="11">
    <source>
        <dbReference type="ARBA" id="ARBA00022692"/>
    </source>
</evidence>
<evidence type="ECO:0000313" key="27">
    <source>
        <dbReference type="Proteomes" id="UP000694520"/>
    </source>
</evidence>
<evidence type="ECO:0000256" key="25">
    <source>
        <dbReference type="SAM" id="Phobius"/>
    </source>
</evidence>
<dbReference type="Proteomes" id="UP000694520">
    <property type="component" value="Chromosome 6"/>
</dbReference>
<dbReference type="InterPro" id="IPR009431">
    <property type="entry name" value="NSG"/>
</dbReference>
<keyword evidence="12" id="KW-0967">Endosome</keyword>
<protein>
    <recommendedName>
        <fullName evidence="21">Neuronal vesicle trafficking-associated protein 1</fullName>
    </recommendedName>
    <alternativeName>
        <fullName evidence="22">Neuron-enriched endosomal protein of 21 kDa</fullName>
    </alternativeName>
    <alternativeName>
        <fullName evidence="23">Neuron-specific protein family member 1</fullName>
    </alternativeName>
</protein>
<keyword evidence="17" id="KW-0458">Lysosome</keyword>
<evidence type="ECO:0000256" key="12">
    <source>
        <dbReference type="ARBA" id="ARBA00022753"/>
    </source>
</evidence>
<keyword evidence="18" id="KW-0966">Cell projection</keyword>
<evidence type="ECO:0000256" key="22">
    <source>
        <dbReference type="ARBA" id="ARBA00041410"/>
    </source>
</evidence>
<evidence type="ECO:0000256" key="9">
    <source>
        <dbReference type="ARBA" id="ARBA00004606"/>
    </source>
</evidence>
<dbReference type="GO" id="GO:0032585">
    <property type="term" value="C:multivesicular body membrane"/>
    <property type="evidence" value="ECO:0007669"/>
    <property type="project" value="UniProtKB-SubCell"/>
</dbReference>
<evidence type="ECO:0000256" key="5">
    <source>
        <dbReference type="ARBA" id="ARBA00004279"/>
    </source>
</evidence>
<dbReference type="GO" id="GO:0032580">
    <property type="term" value="C:Golgi cisterna membrane"/>
    <property type="evidence" value="ECO:0007669"/>
    <property type="project" value="UniProtKB-SubCell"/>
</dbReference>
<dbReference type="GO" id="GO:0042982">
    <property type="term" value="P:amyloid precursor protein metabolic process"/>
    <property type="evidence" value="ECO:0007669"/>
    <property type="project" value="Ensembl"/>
</dbReference>
<dbReference type="Pfam" id="PF06387">
    <property type="entry name" value="Calcyon"/>
    <property type="match status" value="1"/>
</dbReference>
<keyword evidence="14 25" id="KW-1133">Transmembrane helix</keyword>
<dbReference type="Ensembl" id="ENSBGRT00000018492.1">
    <property type="protein sequence ID" value="ENSBGRP00000015997.1"/>
    <property type="gene ID" value="ENSBGRG00000010087.1"/>
</dbReference>
<dbReference type="PANTHER" id="PTHR28546">
    <property type="entry name" value="NEURONAL VESICLE TRAFFICKING-ASSOCIATED PROTEIN 2-RELATED"/>
    <property type="match status" value="1"/>
</dbReference>
<evidence type="ECO:0000256" key="3">
    <source>
        <dbReference type="ARBA" id="ARBA00004198"/>
    </source>
</evidence>
<evidence type="ECO:0000256" key="15">
    <source>
        <dbReference type="ARBA" id="ARBA00023034"/>
    </source>
</evidence>
<dbReference type="GO" id="GO:0043202">
    <property type="term" value="C:lysosomal lumen"/>
    <property type="evidence" value="ECO:0007669"/>
    <property type="project" value="UniProtKB-SubCell"/>
</dbReference>
<dbReference type="GO" id="GO:0099627">
    <property type="term" value="P:neurotransmitter receptor cycle"/>
    <property type="evidence" value="ECO:0007669"/>
    <property type="project" value="Ensembl"/>
</dbReference>
<dbReference type="GO" id="GO:0045211">
    <property type="term" value="C:postsynaptic membrane"/>
    <property type="evidence" value="ECO:0007669"/>
    <property type="project" value="Ensembl"/>
</dbReference>
<keyword evidence="15" id="KW-0333">Golgi apparatus</keyword>
<keyword evidence="13" id="KW-0735">Signal-anchor</keyword>
<dbReference type="GeneTree" id="ENSGT00390000000483"/>
<sequence>MVKLGNNFAEKGTKQPLLEDGFDTIPLMTPLDVNQLQFPPPDKVVVKTKTEYEPDRKKGKVRPPKIAEFTVSITEGVTERFKVSVLVLFALAFLTCVVFLVVYKVYKYDRACPDGFVLKVSPQPLGPPVLLYLTPLLDSRLPRDGPRVVGAPGGGPAGRAGGAVGMWGESPAWQAQCSPWGCGEEVEVPGEGDLHCHAGIGSPAPRTRVPGLPAAKHGWTLSGRMMLALLSRVTPLSAEAARRSRCGGLQD</sequence>
<dbReference type="GO" id="GO:0098887">
    <property type="term" value="P:neurotransmitter receptor transport, endosome to postsynaptic membrane"/>
    <property type="evidence" value="ECO:0007669"/>
    <property type="project" value="Ensembl"/>
</dbReference>
<evidence type="ECO:0000256" key="17">
    <source>
        <dbReference type="ARBA" id="ARBA00023228"/>
    </source>
</evidence>
<organism evidence="26 27">
    <name type="scientific">Bos mutus grunniens</name>
    <name type="common">Wild yak</name>
    <name type="synonym">Bos grunniens</name>
    <dbReference type="NCBI Taxonomy" id="30521"/>
    <lineage>
        <taxon>Eukaryota</taxon>
        <taxon>Metazoa</taxon>
        <taxon>Chordata</taxon>
        <taxon>Craniata</taxon>
        <taxon>Vertebrata</taxon>
        <taxon>Euteleostomi</taxon>
        <taxon>Mammalia</taxon>
        <taxon>Eutheria</taxon>
        <taxon>Laurasiatheria</taxon>
        <taxon>Artiodactyla</taxon>
        <taxon>Ruminantia</taxon>
        <taxon>Pecora</taxon>
        <taxon>Bovidae</taxon>
        <taxon>Bovinae</taxon>
        <taxon>Bos</taxon>
    </lineage>
</organism>
<dbReference type="GO" id="GO:0006915">
    <property type="term" value="P:apoptotic process"/>
    <property type="evidence" value="ECO:0007669"/>
    <property type="project" value="Ensembl"/>
</dbReference>
<dbReference type="GO" id="GO:0031901">
    <property type="term" value="C:early endosome membrane"/>
    <property type="evidence" value="ECO:0007669"/>
    <property type="project" value="UniProtKB-SubCell"/>
</dbReference>
<dbReference type="GO" id="GO:0001881">
    <property type="term" value="P:receptor recycling"/>
    <property type="evidence" value="ECO:0007669"/>
    <property type="project" value="Ensembl"/>
</dbReference>
<comment type="subcellular location">
    <subcellularLocation>
        <location evidence="5">Cell projection</location>
        <location evidence="5">Dendrite</location>
    </subcellularLocation>
    <subcellularLocation>
        <location evidence="2">Cytoplasmic vesicle membrane</location>
    </subcellularLocation>
    <subcellularLocation>
        <location evidence="1">Early endosome membrane</location>
    </subcellularLocation>
    <subcellularLocation>
        <location evidence="6">Endosome</location>
        <location evidence="6">Multivesicular body membrane</location>
    </subcellularLocation>
    <subcellularLocation>
        <location evidence="20">Golgi apparatus</location>
        <location evidence="20">Golgi stack membrane</location>
    </subcellularLocation>
    <subcellularLocation>
        <location evidence="3">Golgi apparatus</location>
        <location evidence="3">trans-Golgi network membrane</location>
    </subcellularLocation>
    <subcellularLocation>
        <location evidence="7">Late endosome membrane</location>
    </subcellularLocation>
    <subcellularLocation>
        <location evidence="4">Lysosome lumen</location>
    </subcellularLocation>
    <subcellularLocation>
        <location evidence="9">Membrane</location>
        <topology evidence="9">Single-pass type II membrane protein</topology>
    </subcellularLocation>
    <subcellularLocation>
        <location evidence="8">Recycling endosome membrane</location>
    </subcellularLocation>
</comment>
<reference evidence="26" key="3">
    <citation type="submission" date="2025-09" db="UniProtKB">
        <authorList>
            <consortium name="Ensembl"/>
        </authorList>
    </citation>
    <scope>IDENTIFICATION</scope>
</reference>
<evidence type="ECO:0000256" key="8">
    <source>
        <dbReference type="ARBA" id="ARBA00004565"/>
    </source>
</evidence>
<comment type="similarity">
    <text evidence="10">Belongs to the NSG family.</text>
</comment>
<keyword evidence="16 25" id="KW-0472">Membrane</keyword>
<evidence type="ECO:0000256" key="13">
    <source>
        <dbReference type="ARBA" id="ARBA00022968"/>
    </source>
</evidence>
<evidence type="ECO:0000256" key="10">
    <source>
        <dbReference type="ARBA" id="ARBA00007767"/>
    </source>
</evidence>
<evidence type="ECO:0000256" key="18">
    <source>
        <dbReference type="ARBA" id="ARBA00023273"/>
    </source>
</evidence>
<dbReference type="GO" id="GO:0032051">
    <property type="term" value="F:clathrin light chain binding"/>
    <property type="evidence" value="ECO:0007669"/>
    <property type="project" value="InterPro"/>
</dbReference>
<dbReference type="GO" id="GO:0005783">
    <property type="term" value="C:endoplasmic reticulum"/>
    <property type="evidence" value="ECO:0007669"/>
    <property type="project" value="Ensembl"/>
</dbReference>
<reference evidence="26" key="2">
    <citation type="submission" date="2025-08" db="UniProtKB">
        <authorList>
            <consortium name="Ensembl"/>
        </authorList>
    </citation>
    <scope>IDENTIFICATION</scope>
</reference>
<dbReference type="GO" id="GO:0048268">
    <property type="term" value="P:clathrin coat assembly"/>
    <property type="evidence" value="ECO:0007669"/>
    <property type="project" value="InterPro"/>
</dbReference>
<keyword evidence="19" id="KW-0968">Cytoplasmic vesicle</keyword>
<evidence type="ECO:0000256" key="23">
    <source>
        <dbReference type="ARBA" id="ARBA00042477"/>
    </source>
</evidence>
<dbReference type="PANTHER" id="PTHR28546:SF3">
    <property type="entry name" value="NEURONAL VESICLE TRAFFICKING-ASSOCIATED PROTEIN 1"/>
    <property type="match status" value="1"/>
</dbReference>
<evidence type="ECO:0000256" key="16">
    <source>
        <dbReference type="ARBA" id="ARBA00023136"/>
    </source>
</evidence>
<feature type="transmembrane region" description="Helical" evidence="25">
    <location>
        <begin position="83"/>
        <end position="103"/>
    </location>
</feature>
<evidence type="ECO:0000256" key="14">
    <source>
        <dbReference type="ARBA" id="ARBA00022989"/>
    </source>
</evidence>